<dbReference type="GeneID" id="115461193"/>
<dbReference type="GO" id="GO:0048029">
    <property type="term" value="F:monosaccharide binding"/>
    <property type="evidence" value="ECO:0007669"/>
    <property type="project" value="TreeGrafter"/>
</dbReference>
<dbReference type="GO" id="GO:0004674">
    <property type="term" value="F:protein serine/threonine kinase activity"/>
    <property type="evidence" value="ECO:0007669"/>
    <property type="project" value="UniProtKB-KW"/>
</dbReference>
<reference evidence="7" key="1">
    <citation type="submission" date="2025-08" db="UniProtKB">
        <authorList>
            <consortium name="RefSeq"/>
        </authorList>
    </citation>
    <scope>IDENTIFICATION</scope>
</reference>
<dbReference type="Proteomes" id="UP000515156">
    <property type="component" value="Chromosome 2"/>
</dbReference>
<evidence type="ECO:0000313" key="6">
    <source>
        <dbReference type="Proteomes" id="UP000515156"/>
    </source>
</evidence>
<dbReference type="Gene3D" id="3.20.200.10">
    <property type="entry name" value="MHCK/EF2 kinase"/>
    <property type="match status" value="1"/>
</dbReference>
<keyword evidence="2" id="KW-0808">Transferase</keyword>
<evidence type="ECO:0000256" key="3">
    <source>
        <dbReference type="ARBA" id="ARBA00022777"/>
    </source>
</evidence>
<dbReference type="GO" id="GO:0005929">
    <property type="term" value="C:cilium"/>
    <property type="evidence" value="ECO:0007669"/>
    <property type="project" value="TreeGrafter"/>
</dbReference>
<evidence type="ECO:0000259" key="5">
    <source>
        <dbReference type="PROSITE" id="PS51158"/>
    </source>
</evidence>
<feature type="region of interest" description="Disordered" evidence="4">
    <location>
        <begin position="846"/>
        <end position="911"/>
    </location>
</feature>
<evidence type="ECO:0000256" key="2">
    <source>
        <dbReference type="ARBA" id="ARBA00022679"/>
    </source>
</evidence>
<proteinExistence type="predicted"/>
<name>A0A6P7WU66_9AMPH</name>
<dbReference type="GO" id="GO:0045087">
    <property type="term" value="P:innate immune response"/>
    <property type="evidence" value="ECO:0007669"/>
    <property type="project" value="TreeGrafter"/>
</dbReference>
<protein>
    <submittedName>
        <fullName evidence="7">Alpha-protein kinase 1</fullName>
    </submittedName>
</protein>
<feature type="compositionally biased region" description="Polar residues" evidence="4">
    <location>
        <begin position="714"/>
        <end position="731"/>
    </location>
</feature>
<dbReference type="AlphaFoldDB" id="A0A6P7WU66"/>
<feature type="domain" description="Alpha-type protein kinase" evidence="5">
    <location>
        <begin position="1016"/>
        <end position="1238"/>
    </location>
</feature>
<feature type="compositionally biased region" description="Polar residues" evidence="4">
    <location>
        <begin position="604"/>
        <end position="613"/>
    </location>
</feature>
<gene>
    <name evidence="7" type="primary">ALPK1</name>
</gene>
<organism evidence="6 7">
    <name type="scientific">Microcaecilia unicolor</name>
    <dbReference type="NCBI Taxonomy" id="1415580"/>
    <lineage>
        <taxon>Eukaryota</taxon>
        <taxon>Metazoa</taxon>
        <taxon>Chordata</taxon>
        <taxon>Craniata</taxon>
        <taxon>Vertebrata</taxon>
        <taxon>Euteleostomi</taxon>
        <taxon>Amphibia</taxon>
        <taxon>Gymnophiona</taxon>
        <taxon>Siphonopidae</taxon>
        <taxon>Microcaecilia</taxon>
    </lineage>
</organism>
<keyword evidence="6" id="KW-1185">Reference proteome</keyword>
<feature type="region of interest" description="Disordered" evidence="4">
    <location>
        <begin position="513"/>
        <end position="533"/>
    </location>
</feature>
<evidence type="ECO:0000256" key="1">
    <source>
        <dbReference type="ARBA" id="ARBA00022527"/>
    </source>
</evidence>
<keyword evidence="1" id="KW-0723">Serine/threonine-protein kinase</keyword>
<dbReference type="Pfam" id="PF02816">
    <property type="entry name" value="Alpha_kinase"/>
    <property type="match status" value="1"/>
</dbReference>
<dbReference type="InterPro" id="IPR043529">
    <property type="entry name" value="ALPK1"/>
</dbReference>
<dbReference type="RefSeq" id="XP_030046712.1">
    <property type="nucleotide sequence ID" value="XM_030190852.1"/>
</dbReference>
<feature type="region of interest" description="Disordered" evidence="4">
    <location>
        <begin position="604"/>
        <end position="625"/>
    </location>
</feature>
<dbReference type="InterPro" id="IPR011009">
    <property type="entry name" value="Kinase-like_dom_sf"/>
</dbReference>
<dbReference type="FunCoup" id="A0A6P7WU66">
    <property type="interactions" value="260"/>
</dbReference>
<dbReference type="InParanoid" id="A0A6P7WU66"/>
<feature type="compositionally biased region" description="Polar residues" evidence="4">
    <location>
        <begin position="680"/>
        <end position="702"/>
    </location>
</feature>
<dbReference type="PANTHER" id="PTHR46747:SF1">
    <property type="entry name" value="ALPHA-PROTEIN KINASE 1"/>
    <property type="match status" value="1"/>
</dbReference>
<dbReference type="SMART" id="SM00811">
    <property type="entry name" value="Alpha_kinase"/>
    <property type="match status" value="1"/>
</dbReference>
<feature type="region of interest" description="Disordered" evidence="4">
    <location>
        <begin position="669"/>
        <end position="738"/>
    </location>
</feature>
<evidence type="ECO:0000313" key="7">
    <source>
        <dbReference type="RefSeq" id="XP_030046712.1"/>
    </source>
</evidence>
<dbReference type="GO" id="GO:0005524">
    <property type="term" value="F:ATP binding"/>
    <property type="evidence" value="ECO:0007669"/>
    <property type="project" value="InterPro"/>
</dbReference>
<dbReference type="KEGG" id="muo:115461193"/>
<sequence length="1244" mass="139024">MDNQNVMAVLEDCKQALSVLSSVTSEPSQEDQKEYERCRDSLPDNLRTLIQEAKEMKWPFVPEKWQYKQAVGPEDKTNLQDMISARLHELLVYLKTSIAVTDSSTAAAIIFLIDRFLYWVDASSKLLQVAKGLHKLWPTTPIAPQVVIRQARISVNSGKLLKAEYILSSLINSSGATGSWVYSNESDKVLVQSVCIQIRGQILQKLGMWYEAAELIWASIVGFFELPSPDKKGIASSLGILADIFISMSEEDYQKFKNNPQINLSLLEEFDHRLLSAAEACKLASAFSLYTPLFVLTNVNIRGTCLLSYSFSNECLPEKRELYLSEAKESFEIGLLTKKDGEIVTSKQELHSFVKAAFCLTTVHNWLEGEREDICELKQLCREATEKLSVYSSLSEKQEKGAVAKEIMSLVTSVKQRLHVHCFPNSDDKSYVPDSYRDSVKKSVFHGKVSFREILEMHSHHHTSVCEVFENTCRNHRTKGEASTTGICITALKTETRNLDTACATEDNVHPRKDSLSASISKPKNSRKFDRKGNRKWTRSDAVYISLDEETENGQLVKGRCDGGQNVMNSYSSWDNLSHSSSSWEEVNYVANKEIPKEGMNAVETQCSTSCSETPEENGDNSSHSLSVKIQHLSLKEAQDSFPGAAQLSLAMTDKENASTCSAFSQDLSQEVAHSRNPGETKTGSTFSTGESNISAHASSASRHPGIDCKDSPSHPNRCNITGVPSLSSESESFEMVDPSAETDFATEERNETSHVICEHYNIEKGEQNIGPLLRDKYAYFTVDPNEETVDNTEDLPIALPASVFKAGPTTATGQNTKELNGSSMQNLISKSSSVSLVENGSFKMADVDPMDSTADDSELPINKTQSSGDSPPSMRAVQHSNTKSSPLPCLPQMTSLEGGSLCDTTEEGDGDQLSLMLGSSHSSSSSLRSWFTSSQLSSSFSEFESQSFLNSSGSSFVFVPGKSREQIMEARSLDDDDYRSLLSGVKHEWLMGRLKATGIFKPRFLHQAYNALLLKYSKKSGLWTAQETAVYIGDYLMVEKKGKQRNAFWIHFLHQDEVLGRYVGKEYKDQKELLYHFSDVERQMTAQYYVNEFNKRLYELSVPTQIFYIPSAVLLILEGRTIKGCVSLEPYILGEFIKLSNNTKVVKTQYEATKYGMAFGHFTYEFSRHTDIVVDLQGWVTGSEKGEALIYLTDPQIHSTKHNDVSTNFGQKGIYFFFNNQHKECNEICHLMSLTRPFICKPV</sequence>
<dbReference type="InterPro" id="IPR004166">
    <property type="entry name" value="a-kinase_dom"/>
</dbReference>
<dbReference type="GO" id="GO:0002753">
    <property type="term" value="P:cytoplasmic pattern recognition receptor signaling pathway"/>
    <property type="evidence" value="ECO:0007669"/>
    <property type="project" value="TreeGrafter"/>
</dbReference>
<keyword evidence="3 7" id="KW-0418">Kinase</keyword>
<dbReference type="SUPFAM" id="SSF56112">
    <property type="entry name" value="Protein kinase-like (PK-like)"/>
    <property type="match status" value="1"/>
</dbReference>
<dbReference type="OrthoDB" id="301415at2759"/>
<dbReference type="CDD" id="cd16969">
    <property type="entry name" value="Alpha_kinase_ALPK1"/>
    <property type="match status" value="1"/>
</dbReference>
<dbReference type="PANTHER" id="PTHR46747">
    <property type="entry name" value="ALPHA-PROTEIN KINASE 1"/>
    <property type="match status" value="1"/>
</dbReference>
<accession>A0A6P7WU66</accession>
<dbReference type="CTD" id="80216"/>
<dbReference type="PROSITE" id="PS51158">
    <property type="entry name" value="ALPHA_KINASE"/>
    <property type="match status" value="1"/>
</dbReference>
<evidence type="ECO:0000256" key="4">
    <source>
        <dbReference type="SAM" id="MobiDB-lite"/>
    </source>
</evidence>